<feature type="transmembrane region" description="Helical" evidence="8">
    <location>
        <begin position="205"/>
        <end position="233"/>
    </location>
</feature>
<reference evidence="11 12" key="1">
    <citation type="submission" date="2020-03" db="EMBL/GenBank/DDBJ databases">
        <title>Sequencing the genomes of 1000 actinobacteria strains.</title>
        <authorList>
            <person name="Klenk H.-P."/>
        </authorList>
    </citation>
    <scope>NUCLEOTIDE SEQUENCE [LARGE SCALE GENOMIC DNA]</scope>
    <source>
        <strain evidence="11 12">DSM 16403</strain>
    </source>
</reference>
<feature type="transmembrane region" description="Helical" evidence="8">
    <location>
        <begin position="415"/>
        <end position="437"/>
    </location>
</feature>
<dbReference type="PANTHER" id="PTHR33362:SF2">
    <property type="entry name" value="TRAP TRANSPORTER LARGE PERMEASE PROTEIN"/>
    <property type="match status" value="1"/>
</dbReference>
<comment type="subcellular location">
    <subcellularLocation>
        <location evidence="1">Cell inner membrane</location>
        <topology evidence="1">Multi-pass membrane protein</topology>
    </subcellularLocation>
</comment>
<evidence type="ECO:0000256" key="3">
    <source>
        <dbReference type="ARBA" id="ARBA00022475"/>
    </source>
</evidence>
<feature type="transmembrane region" description="Helical" evidence="8">
    <location>
        <begin position="35"/>
        <end position="55"/>
    </location>
</feature>
<proteinExistence type="predicted"/>
<comment type="caution">
    <text evidence="11">The sequence shown here is derived from an EMBL/GenBank/DDBJ whole genome shotgun (WGS) entry which is preliminary data.</text>
</comment>
<evidence type="ECO:0000256" key="1">
    <source>
        <dbReference type="ARBA" id="ARBA00004429"/>
    </source>
</evidence>
<dbReference type="NCBIfam" id="TIGR00786">
    <property type="entry name" value="dctM"/>
    <property type="match status" value="1"/>
</dbReference>
<gene>
    <name evidence="11" type="ORF">BJ994_000724</name>
</gene>
<keyword evidence="5 8" id="KW-0812">Transmembrane</keyword>
<feature type="transmembrane region" description="Helical" evidence="8">
    <location>
        <begin position="479"/>
        <end position="496"/>
    </location>
</feature>
<evidence type="ECO:0000256" key="6">
    <source>
        <dbReference type="ARBA" id="ARBA00022989"/>
    </source>
</evidence>
<feature type="domain" description="Tripartite ATP-independent periplasmic transporters DctQ component" evidence="9">
    <location>
        <begin position="43"/>
        <end position="169"/>
    </location>
</feature>
<feature type="transmembrane region" description="Helical" evidence="8">
    <location>
        <begin position="443"/>
        <end position="459"/>
    </location>
</feature>
<evidence type="ECO:0000313" key="12">
    <source>
        <dbReference type="Proteomes" id="UP000547458"/>
    </source>
</evidence>
<feature type="transmembrane region" description="Helical" evidence="8">
    <location>
        <begin position="369"/>
        <end position="394"/>
    </location>
</feature>
<feature type="transmembrane region" description="Helical" evidence="8">
    <location>
        <begin position="254"/>
        <end position="287"/>
    </location>
</feature>
<evidence type="ECO:0000256" key="4">
    <source>
        <dbReference type="ARBA" id="ARBA00022519"/>
    </source>
</evidence>
<keyword evidence="2" id="KW-0813">Transport</keyword>
<dbReference type="InterPro" id="IPR055348">
    <property type="entry name" value="DctQ"/>
</dbReference>
<dbReference type="Proteomes" id="UP000547458">
    <property type="component" value="Unassembled WGS sequence"/>
</dbReference>
<feature type="transmembrane region" description="Helical" evidence="8">
    <location>
        <begin position="106"/>
        <end position="125"/>
    </location>
</feature>
<evidence type="ECO:0000256" key="5">
    <source>
        <dbReference type="ARBA" id="ARBA00022692"/>
    </source>
</evidence>
<evidence type="ECO:0000313" key="11">
    <source>
        <dbReference type="EMBL" id="NJC21648.1"/>
    </source>
</evidence>
<keyword evidence="4" id="KW-0997">Cell inner membrane</keyword>
<feature type="transmembrane region" description="Helical" evidence="8">
    <location>
        <begin position="544"/>
        <end position="569"/>
    </location>
</feature>
<dbReference type="Pfam" id="PF04290">
    <property type="entry name" value="DctQ"/>
    <property type="match status" value="1"/>
</dbReference>
<dbReference type="InterPro" id="IPR004681">
    <property type="entry name" value="TRAP_DctM"/>
</dbReference>
<keyword evidence="6 8" id="KW-1133">Transmembrane helix</keyword>
<dbReference type="RefSeq" id="WP_167991559.1">
    <property type="nucleotide sequence ID" value="NZ_JAATJL010000001.1"/>
</dbReference>
<evidence type="ECO:0000256" key="7">
    <source>
        <dbReference type="ARBA" id="ARBA00023136"/>
    </source>
</evidence>
<feature type="transmembrane region" description="Helical" evidence="8">
    <location>
        <begin position="145"/>
        <end position="163"/>
    </location>
</feature>
<evidence type="ECO:0000256" key="8">
    <source>
        <dbReference type="SAM" id="Phobius"/>
    </source>
</evidence>
<feature type="transmembrane region" description="Helical" evidence="8">
    <location>
        <begin position="67"/>
        <end position="85"/>
    </location>
</feature>
<sequence>MELRETVVDPSEQLPAAETPARGWLRQFDLGLDSIGASLLIIMVGVTALQIVMRYVFNAALPWPEEAARWAFLWLVMLSAATATRHGSHIRMTTLVHWLPRSTWRYTDLLGIGLSAASLTLIGYLGVNLMRETTAVAINLGISYSWLYLALPVGATLSLLALLRAHVRDTFRGSVFLAVAGGVLFASLVAFFVSESILVIFDTTAIAVTACLVLLLLGAPVAHALLLGSAIAYEAGRLPEIVIANNFASSVSTNFVMLAIPFFILMGALMNASGITAALIRVAVAFVGHWRGGLGQVNILTSAMLGGLSGSSSADTAIVGKTLVGPMEKTGYSREYASAITASAAITATLIPPSISFLIYASLAGVSVGALFMAGIVPGLLFAATLMVAVWWLSGRGKNKVDSVDKAPSRERLTSLLYATPAFALPLGILMMLRAGVVTATEAGAAACILALLLGFLVFRKLRASGAWESVRESAHDTGVILFLLAASGPLAWILIAEEVPANLAEALTDIENQTLLMLGIVLFLLMLGLILEPPPAMVLIVPVLAPLAAAAGIDLIHLGVVLVLAIMIGQLTPPVGGLVYIAATVTKSKVGRVFWEIRWLYVPMGVVLLLLTLFPALSLWLPQALGFQ</sequence>
<protein>
    <submittedName>
        <fullName evidence="11">C4-dicarboxylate transporter DctM subunit</fullName>
    </submittedName>
</protein>
<evidence type="ECO:0000256" key="2">
    <source>
        <dbReference type="ARBA" id="ARBA00022448"/>
    </source>
</evidence>
<keyword evidence="7 8" id="KW-0472">Membrane</keyword>
<dbReference type="GO" id="GO:0005886">
    <property type="term" value="C:plasma membrane"/>
    <property type="evidence" value="ECO:0007669"/>
    <property type="project" value="UniProtKB-SubCell"/>
</dbReference>
<evidence type="ECO:0000259" key="9">
    <source>
        <dbReference type="Pfam" id="PF04290"/>
    </source>
</evidence>
<feature type="transmembrane region" description="Helical" evidence="8">
    <location>
        <begin position="336"/>
        <end position="363"/>
    </location>
</feature>
<dbReference type="InterPro" id="IPR010656">
    <property type="entry name" value="DctM"/>
</dbReference>
<keyword evidence="3" id="KW-1003">Cell membrane</keyword>
<organism evidence="11 12">
    <name type="scientific">Arthrobacter pigmenti</name>
    <dbReference type="NCBI Taxonomy" id="271432"/>
    <lineage>
        <taxon>Bacteria</taxon>
        <taxon>Bacillati</taxon>
        <taxon>Actinomycetota</taxon>
        <taxon>Actinomycetes</taxon>
        <taxon>Micrococcales</taxon>
        <taxon>Micrococcaceae</taxon>
        <taxon>Arthrobacter</taxon>
    </lineage>
</organism>
<feature type="domain" description="TRAP C4-dicarboxylate transport system permease DctM subunit" evidence="10">
    <location>
        <begin position="210"/>
        <end position="618"/>
    </location>
</feature>
<dbReference type="GO" id="GO:0022857">
    <property type="term" value="F:transmembrane transporter activity"/>
    <property type="evidence" value="ECO:0007669"/>
    <property type="project" value="TreeGrafter"/>
</dbReference>
<feature type="transmembrane region" description="Helical" evidence="8">
    <location>
        <begin position="175"/>
        <end position="193"/>
    </location>
</feature>
<keyword evidence="12" id="KW-1185">Reference proteome</keyword>
<feature type="transmembrane region" description="Helical" evidence="8">
    <location>
        <begin position="516"/>
        <end position="532"/>
    </location>
</feature>
<evidence type="ECO:0000259" key="10">
    <source>
        <dbReference type="Pfam" id="PF06808"/>
    </source>
</evidence>
<feature type="transmembrane region" description="Helical" evidence="8">
    <location>
        <begin position="600"/>
        <end position="622"/>
    </location>
</feature>
<dbReference type="PANTHER" id="PTHR33362">
    <property type="entry name" value="SIALIC ACID TRAP TRANSPORTER PERMEASE PROTEIN SIAT-RELATED"/>
    <property type="match status" value="1"/>
</dbReference>
<name>A0A846RES5_9MICC</name>
<dbReference type="EMBL" id="JAATJL010000001">
    <property type="protein sequence ID" value="NJC21648.1"/>
    <property type="molecule type" value="Genomic_DNA"/>
</dbReference>
<dbReference type="AlphaFoldDB" id="A0A846RES5"/>
<accession>A0A846RES5</accession>
<dbReference type="Pfam" id="PF06808">
    <property type="entry name" value="DctM"/>
    <property type="match status" value="1"/>
</dbReference>